<comment type="caution">
    <text evidence="2">The sequence shown here is derived from an EMBL/GenBank/DDBJ whole genome shotgun (WGS) entry which is preliminary data.</text>
</comment>
<protein>
    <recommendedName>
        <fullName evidence="4">Apple domain-containing protein</fullName>
    </recommendedName>
</protein>
<name>A0A1Q9C113_SYMMI</name>
<accession>A0A1Q9C113</accession>
<gene>
    <name evidence="2" type="ORF">AK812_SmicGene43433</name>
</gene>
<reference evidence="2 3" key="1">
    <citation type="submission" date="2016-02" db="EMBL/GenBank/DDBJ databases">
        <title>Genome analysis of coral dinoflagellate symbionts highlights evolutionary adaptations to a symbiotic lifestyle.</title>
        <authorList>
            <person name="Aranda M."/>
            <person name="Li Y."/>
            <person name="Liew Y.J."/>
            <person name="Baumgarten S."/>
            <person name="Simakov O."/>
            <person name="Wilson M."/>
            <person name="Piel J."/>
            <person name="Ashoor H."/>
            <person name="Bougouffa S."/>
            <person name="Bajic V.B."/>
            <person name="Ryu T."/>
            <person name="Ravasi T."/>
            <person name="Bayer T."/>
            <person name="Micklem G."/>
            <person name="Kim H."/>
            <person name="Bhak J."/>
            <person name="Lajeunesse T.C."/>
            <person name="Voolstra C.R."/>
        </authorList>
    </citation>
    <scope>NUCLEOTIDE SEQUENCE [LARGE SCALE GENOMIC DNA]</scope>
    <source>
        <strain evidence="2 3">CCMP2467</strain>
    </source>
</reference>
<keyword evidence="3" id="KW-1185">Reference proteome</keyword>
<feature type="region of interest" description="Disordered" evidence="1">
    <location>
        <begin position="892"/>
        <end position="914"/>
    </location>
</feature>
<evidence type="ECO:0000313" key="3">
    <source>
        <dbReference type="Proteomes" id="UP000186817"/>
    </source>
</evidence>
<sequence>MQRSVQVGYTHDPVGRWGNSIYGYSHARDRWSNMEVDRAVATPSHCQIGNPDCEKRGQRHRCREGTSQNHSERDCHVLLSKKLDLSLPIPLTAVPSRHDNNPNDETISDCKAIRRISLTDWAEYLLNSNHWHVLRGLLRPDAQREQSTWRAFWQKYQRHDPAHPIFKAASDNGLDFGRTAAILLHGDEGRGRRRQAFFVLSWHSVLGRGTTNPSLAAGGFTKGSAKRVRKPYLKMALNLKGHAYTTRFVTGVLPKSLYNDDGGPFFDLLAAAYEDAKFLGTVGLKDAKGKRHWLVLLKTIGARPFLAKAGCLDRTYANSVKTEKQLAAGICHLCEAGYDHAPLEQIGTRRPNWTSTVGSSPFRSWPEAARIYGRDHEQLAQHFACVLFHTFHLGVGKNFCGSVIALLSELESGSNVEQRFQKLTEKYRGWCKATGHSTIVSKLTKDLITWEATTDYPKGSWFKGALTTNLMLWIESLDGSVEEPLLLLALDAAKAVNRFFRIVYAEGVWLSVETSSLAGQLLSKFLRRYDQLAAASYADERTLFDYPPKVHPLHHFAVDLLQSASAGREGLNPLSYSTQMSEDMVGRPSRLSRGFALQSAARKQRLLERRRQEALAREAHNSNMQGKSVQVLPSDANTIFGAVGLKQEGSSSLAAPMILACFFWFTILAEASPARCPQSGWSLLALKGELHRSSKQSWIETTLNECYFGGTEWYERWEYCYAGGCDEEYPTGPEVCTNDHSCVPARGNCLYASRRPVPLGEYNRETCGWYKCYCRHVEPGECSEEALPGFTVLQDALTDLWEPVGGLGNHACRGDNASDNDPRHYVVHKIYSLEECKLKCMGLDRGDCRGIEYSHGRCEIWTRAFGIFAYAEIPLEKAAFTCLRYGWPTSKLSPAEPSTSHPCRYSSPEDDDPTHYDLLPSKHPSLEECKAACTGYRSGKSCTGIEWSPGRCEVWTSPIGSFDPTVTGFTCMKMGADASRKEWSPPW</sequence>
<dbReference type="Proteomes" id="UP000186817">
    <property type="component" value="Unassembled WGS sequence"/>
</dbReference>
<evidence type="ECO:0000313" key="2">
    <source>
        <dbReference type="EMBL" id="OLP76611.1"/>
    </source>
</evidence>
<feature type="compositionally biased region" description="Polar residues" evidence="1">
    <location>
        <begin position="892"/>
        <end position="901"/>
    </location>
</feature>
<proteinExistence type="predicted"/>
<dbReference type="OrthoDB" id="407614at2759"/>
<evidence type="ECO:0000256" key="1">
    <source>
        <dbReference type="SAM" id="MobiDB-lite"/>
    </source>
</evidence>
<evidence type="ECO:0008006" key="4">
    <source>
        <dbReference type="Google" id="ProtNLM"/>
    </source>
</evidence>
<organism evidence="2 3">
    <name type="scientific">Symbiodinium microadriaticum</name>
    <name type="common">Dinoflagellate</name>
    <name type="synonym">Zooxanthella microadriatica</name>
    <dbReference type="NCBI Taxonomy" id="2951"/>
    <lineage>
        <taxon>Eukaryota</taxon>
        <taxon>Sar</taxon>
        <taxon>Alveolata</taxon>
        <taxon>Dinophyceae</taxon>
        <taxon>Suessiales</taxon>
        <taxon>Symbiodiniaceae</taxon>
        <taxon>Symbiodinium</taxon>
    </lineage>
</organism>
<dbReference type="EMBL" id="LSRX01001970">
    <property type="protein sequence ID" value="OLP76611.1"/>
    <property type="molecule type" value="Genomic_DNA"/>
</dbReference>
<dbReference type="AlphaFoldDB" id="A0A1Q9C113"/>